<keyword evidence="4" id="KW-1185">Reference proteome</keyword>
<dbReference type="InterPro" id="IPR016187">
    <property type="entry name" value="CTDL_fold"/>
</dbReference>
<dbReference type="Pfam" id="PF00059">
    <property type="entry name" value="Lectin_C"/>
    <property type="match status" value="1"/>
</dbReference>
<dbReference type="AlphaFoldDB" id="A0A8J1UZB9"/>
<accession>A0A8J1UZB9</accession>
<feature type="region of interest" description="Disordered" evidence="1">
    <location>
        <begin position="378"/>
        <end position="680"/>
    </location>
</feature>
<feature type="transmembrane region" description="Helical" evidence="2">
    <location>
        <begin position="290"/>
        <end position="309"/>
    </location>
</feature>
<evidence type="ECO:0000313" key="4">
    <source>
        <dbReference type="Proteomes" id="UP000749559"/>
    </source>
</evidence>
<feature type="compositionally biased region" description="Basic and acidic residues" evidence="1">
    <location>
        <begin position="507"/>
        <end position="519"/>
    </location>
</feature>
<reference evidence="3" key="1">
    <citation type="submission" date="2022-03" db="EMBL/GenBank/DDBJ databases">
        <authorList>
            <person name="Martin C."/>
        </authorList>
    </citation>
    <scope>NUCLEOTIDE SEQUENCE</scope>
</reference>
<dbReference type="Gene3D" id="3.10.100.10">
    <property type="entry name" value="Mannose-Binding Protein A, subunit A"/>
    <property type="match status" value="1"/>
</dbReference>
<feature type="compositionally biased region" description="Basic residues" evidence="1">
    <location>
        <begin position="764"/>
        <end position="773"/>
    </location>
</feature>
<gene>
    <name evidence="3" type="ORF">OFUS_LOCUS8263</name>
</gene>
<feature type="compositionally biased region" description="Basic and acidic residues" evidence="1">
    <location>
        <begin position="618"/>
        <end position="651"/>
    </location>
</feature>
<dbReference type="Proteomes" id="UP000749559">
    <property type="component" value="Unassembled WGS sequence"/>
</dbReference>
<organism evidence="3 4">
    <name type="scientific">Owenia fusiformis</name>
    <name type="common">Polychaete worm</name>
    <dbReference type="NCBI Taxonomy" id="6347"/>
    <lineage>
        <taxon>Eukaryota</taxon>
        <taxon>Metazoa</taxon>
        <taxon>Spiralia</taxon>
        <taxon>Lophotrochozoa</taxon>
        <taxon>Annelida</taxon>
        <taxon>Polychaeta</taxon>
        <taxon>Sedentaria</taxon>
        <taxon>Canalipalpata</taxon>
        <taxon>Sabellida</taxon>
        <taxon>Oweniida</taxon>
        <taxon>Oweniidae</taxon>
        <taxon>Owenia</taxon>
    </lineage>
</organism>
<evidence type="ECO:0000256" key="2">
    <source>
        <dbReference type="SAM" id="Phobius"/>
    </source>
</evidence>
<evidence type="ECO:0000256" key="1">
    <source>
        <dbReference type="SAM" id="MobiDB-lite"/>
    </source>
</evidence>
<comment type="caution">
    <text evidence="3">The sequence shown here is derived from an EMBL/GenBank/DDBJ whole genome shotgun (WGS) entry which is preliminary data.</text>
</comment>
<dbReference type="SMART" id="SM00321">
    <property type="entry name" value="WSC"/>
    <property type="match status" value="1"/>
</dbReference>
<dbReference type="InterPro" id="IPR016186">
    <property type="entry name" value="C-type_lectin-like/link_sf"/>
</dbReference>
<feature type="region of interest" description="Disordered" evidence="1">
    <location>
        <begin position="754"/>
        <end position="773"/>
    </location>
</feature>
<feature type="compositionally biased region" description="Basic and acidic residues" evidence="1">
    <location>
        <begin position="562"/>
        <end position="578"/>
    </location>
</feature>
<keyword evidence="2" id="KW-0812">Transmembrane</keyword>
<dbReference type="PROSITE" id="PS51212">
    <property type="entry name" value="WSC"/>
    <property type="match status" value="1"/>
</dbReference>
<dbReference type="Pfam" id="PF01822">
    <property type="entry name" value="WSC"/>
    <property type="match status" value="1"/>
</dbReference>
<proteinExistence type="predicted"/>
<feature type="compositionally biased region" description="Basic and acidic residues" evidence="1">
    <location>
        <begin position="399"/>
        <end position="412"/>
    </location>
</feature>
<feature type="region of interest" description="Disordered" evidence="1">
    <location>
        <begin position="717"/>
        <end position="737"/>
    </location>
</feature>
<evidence type="ECO:0000313" key="3">
    <source>
        <dbReference type="EMBL" id="CAH1781717.1"/>
    </source>
</evidence>
<dbReference type="EMBL" id="CAIIXF020000004">
    <property type="protein sequence ID" value="CAH1781717.1"/>
    <property type="molecule type" value="Genomic_DNA"/>
</dbReference>
<feature type="compositionally biased region" description="Basic and acidic residues" evidence="1">
    <location>
        <begin position="589"/>
        <end position="601"/>
    </location>
</feature>
<protein>
    <submittedName>
        <fullName evidence="3">Uncharacterized protein</fullName>
    </submittedName>
</protein>
<feature type="compositionally biased region" description="Low complexity" evidence="1">
    <location>
        <begin position="550"/>
        <end position="561"/>
    </location>
</feature>
<keyword evidence="2" id="KW-0472">Membrane</keyword>
<feature type="compositionally biased region" description="Basic residues" evidence="1">
    <location>
        <begin position="579"/>
        <end position="588"/>
    </location>
</feature>
<feature type="compositionally biased region" description="Gly residues" evidence="1">
    <location>
        <begin position="720"/>
        <end position="734"/>
    </location>
</feature>
<dbReference type="InterPro" id="IPR001304">
    <property type="entry name" value="C-type_lectin-like"/>
</dbReference>
<feature type="compositionally biased region" description="Basic and acidic residues" evidence="1">
    <location>
        <begin position="378"/>
        <end position="388"/>
    </location>
</feature>
<dbReference type="OrthoDB" id="5985438at2759"/>
<dbReference type="SUPFAM" id="SSF56436">
    <property type="entry name" value="C-type lectin-like"/>
    <property type="match status" value="1"/>
</dbReference>
<name>A0A8J1UZB9_OWEFU</name>
<dbReference type="InterPro" id="IPR002889">
    <property type="entry name" value="WSC_carb-bd"/>
</dbReference>
<sequence>MAAIEKRRMYLILLINIGNTFIIFKGVSAYKHLGCYPSTVQSHDATRSNANMTVDTGVEECRDRGYPFAGLQGAKSYCSDIYNISATRGLDSECGTKCPGSGPGSNATCGGTTHIDLYYTVTGAPIDTDNDGVNLRPTDLNWERARRECVKQDNDLLVFTGSNTTQIETALNTTLGLLDSVGFPDEEVWIGIYQHGDIFHSTNEYQTYIHSAYVNTWDTGNNTMDYKCVIVDGYHRSLKTESCGLSNWFMCAKPLDPDTLTPPPTPAPYIPWQQQIYLFFQDSNNVVMCLVLPLLGCCYGGSCLIYLFAKLCKACRQRKRRALFVENQTTEPTVGTGYTKINTDFYNGATMDACDNKSLLANDSMLHIEDGYVAKEYNDDDQAPHDSLEGSTTSTTALLEKESMSRKSAKDNEIDEGLQEVPGAITPREDNVVATENETIIDNDKASKTKKKKVGKGKKAKAAASAVSKLSKRSKAGSRAKSNTSMAIEEDGGEASTPTKEKKKKKDKDETSDKDESKITKKKKKGQESKVAADSPTEAAIKKSKRKLKAAAAAAIAVTATETEKSEKNFEELEEEKKTPKKGKKKAKRSDLSAKASDKKSQSVRSTDSGFEEPTEAQSKKEKPKEIREESRDDLREADDIIQDLDKDFQPKKRKQSADIVHIPGPPKAGRRQDRGGSANAYVPSMMERSYSSGNDFSDIRRPRTPVTMSDILAANAGARGEGTGQAWGDGGGEPVNLTDVPIREILRLKAMVKEASGEQSAPRRPKRRVIAS</sequence>
<feature type="compositionally biased region" description="Basic residues" evidence="1">
    <location>
        <begin position="448"/>
        <end position="461"/>
    </location>
</feature>
<keyword evidence="2" id="KW-1133">Transmembrane helix</keyword>